<evidence type="ECO:0000256" key="1">
    <source>
        <dbReference type="ARBA" id="ARBA00022485"/>
    </source>
</evidence>
<dbReference type="SUPFAM" id="SSF51905">
    <property type="entry name" value="FAD/NAD(P)-binding domain"/>
    <property type="match status" value="1"/>
</dbReference>
<evidence type="ECO:0000256" key="5">
    <source>
        <dbReference type="ARBA" id="ARBA00023014"/>
    </source>
</evidence>
<evidence type="ECO:0000313" key="7">
    <source>
        <dbReference type="Proteomes" id="UP001230220"/>
    </source>
</evidence>
<dbReference type="InterPro" id="IPR039650">
    <property type="entry name" value="HdrA-like"/>
</dbReference>
<dbReference type="Proteomes" id="UP001230220">
    <property type="component" value="Unassembled WGS sequence"/>
</dbReference>
<organism evidence="6 7">
    <name type="scientific">Breznakia pachnodae</name>
    <dbReference type="NCBI Taxonomy" id="265178"/>
    <lineage>
        <taxon>Bacteria</taxon>
        <taxon>Bacillati</taxon>
        <taxon>Bacillota</taxon>
        <taxon>Erysipelotrichia</taxon>
        <taxon>Erysipelotrichales</taxon>
        <taxon>Erysipelotrichaceae</taxon>
        <taxon>Breznakia</taxon>
    </lineage>
</organism>
<gene>
    <name evidence="6" type="ORF">J2S15_001127</name>
</gene>
<protein>
    <submittedName>
        <fullName evidence="6">Ribulose 1,5-bisphosphate synthetase/thiazole synthase</fullName>
    </submittedName>
</protein>
<evidence type="ECO:0000313" key="6">
    <source>
        <dbReference type="EMBL" id="MDQ0360396.1"/>
    </source>
</evidence>
<comment type="caution">
    <text evidence="6">The sequence shown here is derived from an EMBL/GenBank/DDBJ whole genome shotgun (WGS) entry which is preliminary data.</text>
</comment>
<dbReference type="InterPro" id="IPR036188">
    <property type="entry name" value="FAD/NAD-bd_sf"/>
</dbReference>
<evidence type="ECO:0000256" key="2">
    <source>
        <dbReference type="ARBA" id="ARBA00022723"/>
    </source>
</evidence>
<sequence length="472" mass="52424">MFEINENKNEYDVIVAGGGIAGAMSAIAAARNGAKVLIFDQYGYFGGNLTACGVGPMMTFFAGEKQVIKGLGEEMIQRMKDRGYSPGHVLDSTNFISYVTPFSAEGMKIVLDEMIVEAGCEVLFHTYMIGVDYKDDKITSLYLSNKSGVHKYEAKIFIDATGDADIATASNVPMQVGRESDNAMQPMTMNLKLYGVDADRLRKCVLEDPKKFPRLNRDIDVMKTSSRLSFVGFEKEFNEAKARGEISIPREDILFFETNTPGEFIMNTTRIIDHNGVDAFSISDAEIIGRKQCEELYNFVRKYIPGFENAQIAYSGPNIGMRSTRQIIGKYVLNAQDIISRKKFASTIAHSGYPIDIHNPKGEGTTAIHTSDKAFDEHDTSSFDRSIFDDYYSIPFEIMMTNEYKNLLVCGRSVSATFEAQAAIRLTPTLTAMGQACGTAAVMALETEDVNNIEMNKLQEVLIEQGSYIERI</sequence>
<evidence type="ECO:0000256" key="4">
    <source>
        <dbReference type="ARBA" id="ARBA00023004"/>
    </source>
</evidence>
<keyword evidence="2" id="KW-0479">Metal-binding</keyword>
<dbReference type="RefSeq" id="WP_307406268.1">
    <property type="nucleotide sequence ID" value="NZ_JAUSUR010000001.1"/>
</dbReference>
<accession>A0ABU0E109</accession>
<dbReference type="PANTHER" id="PTHR43498">
    <property type="entry name" value="FERREDOXIN:COB-COM HETERODISULFIDE REDUCTASE SUBUNIT A"/>
    <property type="match status" value="1"/>
</dbReference>
<proteinExistence type="predicted"/>
<reference evidence="6 7" key="1">
    <citation type="submission" date="2023-07" db="EMBL/GenBank/DDBJ databases">
        <title>Genomic Encyclopedia of Type Strains, Phase IV (KMG-IV): sequencing the most valuable type-strain genomes for metagenomic binning, comparative biology and taxonomic classification.</title>
        <authorList>
            <person name="Goeker M."/>
        </authorList>
    </citation>
    <scope>NUCLEOTIDE SEQUENCE [LARGE SCALE GENOMIC DNA]</scope>
    <source>
        <strain evidence="6 7">DSM 16784</strain>
    </source>
</reference>
<dbReference type="EMBL" id="JAUSUR010000001">
    <property type="protein sequence ID" value="MDQ0360396.1"/>
    <property type="molecule type" value="Genomic_DNA"/>
</dbReference>
<name>A0ABU0E109_9FIRM</name>
<keyword evidence="1" id="KW-0004">4Fe-4S</keyword>
<dbReference type="Gene3D" id="3.50.50.60">
    <property type="entry name" value="FAD/NAD(P)-binding domain"/>
    <property type="match status" value="1"/>
</dbReference>
<evidence type="ECO:0000256" key="3">
    <source>
        <dbReference type="ARBA" id="ARBA00023002"/>
    </source>
</evidence>
<keyword evidence="5" id="KW-0411">Iron-sulfur</keyword>
<dbReference type="PANTHER" id="PTHR43498:SF1">
    <property type="entry name" value="COB--COM HETERODISULFIDE REDUCTASE IRON-SULFUR SUBUNIT A"/>
    <property type="match status" value="1"/>
</dbReference>
<keyword evidence="3" id="KW-0560">Oxidoreductase</keyword>
<dbReference type="Pfam" id="PF12831">
    <property type="entry name" value="FAD_oxidored"/>
    <property type="match status" value="1"/>
</dbReference>
<keyword evidence="7" id="KW-1185">Reference proteome</keyword>
<keyword evidence="4" id="KW-0408">Iron</keyword>